<dbReference type="AlphaFoldDB" id="A0AAV7UC13"/>
<dbReference type="Proteomes" id="UP001066276">
    <property type="component" value="Chromosome 3_1"/>
</dbReference>
<reference evidence="1" key="1">
    <citation type="journal article" date="2022" name="bioRxiv">
        <title>Sequencing and chromosome-scale assembly of the giantPleurodeles waltlgenome.</title>
        <authorList>
            <person name="Brown T."/>
            <person name="Elewa A."/>
            <person name="Iarovenko S."/>
            <person name="Subramanian E."/>
            <person name="Araus A.J."/>
            <person name="Petzold A."/>
            <person name="Susuki M."/>
            <person name="Suzuki K.-i.T."/>
            <person name="Hayashi T."/>
            <person name="Toyoda A."/>
            <person name="Oliveira C."/>
            <person name="Osipova E."/>
            <person name="Leigh N.D."/>
            <person name="Simon A."/>
            <person name="Yun M.H."/>
        </authorList>
    </citation>
    <scope>NUCLEOTIDE SEQUENCE</scope>
    <source>
        <strain evidence="1">20211129_DDA</strain>
        <tissue evidence="1">Liver</tissue>
    </source>
</reference>
<organism evidence="1 2">
    <name type="scientific">Pleurodeles waltl</name>
    <name type="common">Iberian ribbed newt</name>
    <dbReference type="NCBI Taxonomy" id="8319"/>
    <lineage>
        <taxon>Eukaryota</taxon>
        <taxon>Metazoa</taxon>
        <taxon>Chordata</taxon>
        <taxon>Craniata</taxon>
        <taxon>Vertebrata</taxon>
        <taxon>Euteleostomi</taxon>
        <taxon>Amphibia</taxon>
        <taxon>Batrachia</taxon>
        <taxon>Caudata</taxon>
        <taxon>Salamandroidea</taxon>
        <taxon>Salamandridae</taxon>
        <taxon>Pleurodelinae</taxon>
        <taxon>Pleurodeles</taxon>
    </lineage>
</organism>
<gene>
    <name evidence="1" type="ORF">NDU88_003264</name>
</gene>
<comment type="caution">
    <text evidence="1">The sequence shown here is derived from an EMBL/GenBank/DDBJ whole genome shotgun (WGS) entry which is preliminary data.</text>
</comment>
<name>A0AAV7UC13_PLEWA</name>
<keyword evidence="2" id="KW-1185">Reference proteome</keyword>
<sequence length="100" mass="10834">MAVRRNVAVVREGLRQKSWCREGRGGAGPPVAEAAILLSVPLWRLERRRGVGPLVGGVVGHSGLARNGSEPVSCAWPRESLSEVKARAIGWSARREEIQL</sequence>
<proteinExistence type="predicted"/>
<accession>A0AAV7UC13</accession>
<protein>
    <submittedName>
        <fullName evidence="1">Uncharacterized protein</fullName>
    </submittedName>
</protein>
<dbReference type="EMBL" id="JANPWB010000005">
    <property type="protein sequence ID" value="KAJ1186483.1"/>
    <property type="molecule type" value="Genomic_DNA"/>
</dbReference>
<evidence type="ECO:0000313" key="2">
    <source>
        <dbReference type="Proteomes" id="UP001066276"/>
    </source>
</evidence>
<evidence type="ECO:0000313" key="1">
    <source>
        <dbReference type="EMBL" id="KAJ1186483.1"/>
    </source>
</evidence>